<dbReference type="SUPFAM" id="SSF51419">
    <property type="entry name" value="PLP-binding barrel"/>
    <property type="match status" value="1"/>
</dbReference>
<dbReference type="InterPro" id="IPR000821">
    <property type="entry name" value="Ala_racemase"/>
</dbReference>
<dbReference type="eggNOG" id="COG0770">
    <property type="taxonomic scope" value="Bacteria"/>
</dbReference>
<feature type="active site" description="Proton acceptor; specific for D-alanine" evidence="5">
    <location>
        <position position="483"/>
    </location>
</feature>
<dbReference type="SUPFAM" id="SSF53244">
    <property type="entry name" value="MurD-like peptide ligases, peptide-binding domain"/>
    <property type="match status" value="1"/>
</dbReference>
<evidence type="ECO:0000313" key="9">
    <source>
        <dbReference type="EMBL" id="AFC25666.1"/>
    </source>
</evidence>
<dbReference type="eggNOG" id="COG0787">
    <property type="taxonomic scope" value="Bacteria"/>
</dbReference>
<dbReference type="NCBIfam" id="NF008897">
    <property type="entry name" value="PRK11930.1"/>
    <property type="match status" value="1"/>
</dbReference>
<dbReference type="SUPFAM" id="SSF63418">
    <property type="entry name" value="MurE/MurF N-terminal domain"/>
    <property type="match status" value="1"/>
</dbReference>
<dbReference type="SMART" id="SM01005">
    <property type="entry name" value="Ala_racemase_C"/>
    <property type="match status" value="1"/>
</dbReference>
<dbReference type="OrthoDB" id="9801978at2"/>
<feature type="modified residue" description="N6-(pyridoxal phosphate)lysine" evidence="5 6">
    <location>
        <position position="483"/>
    </location>
</feature>
<comment type="catalytic activity">
    <reaction evidence="1 5">
        <text>L-alanine = D-alanine</text>
        <dbReference type="Rhea" id="RHEA:20249"/>
        <dbReference type="ChEBI" id="CHEBI:57416"/>
        <dbReference type="ChEBI" id="CHEBI:57972"/>
        <dbReference type="EC" id="5.1.1.1"/>
    </reaction>
</comment>
<dbReference type="STRING" id="984262.SGRA_2938"/>
<dbReference type="CDD" id="cd00430">
    <property type="entry name" value="PLPDE_III_AR"/>
    <property type="match status" value="1"/>
</dbReference>
<dbReference type="PANTHER" id="PTHR30511">
    <property type="entry name" value="ALANINE RACEMASE"/>
    <property type="match status" value="1"/>
</dbReference>
<dbReference type="SUPFAM" id="SSF50621">
    <property type="entry name" value="Alanine racemase C-terminal domain-like"/>
    <property type="match status" value="1"/>
</dbReference>
<sequence length="812" mass="91692">MEAIDFGGAFWQGKRALTDSRQAVEAGRQIFFARLGPQHNGHDYIPALYEKGLRHFVVEEGGWEERYPKAEFLHFPDSLAILQAWAAWHRQQFEGPILGIAGSNGKTIIKEWLYQLLSPHLALLKSPKSYNSQLGVALSLLELRAEHQLGLIEAGISKQGEMQRLAKMISPQYGLFSNLGSAHDEGFANRSEKLAEKMRLFEGVEQLVYCLDQRELAQYVAQHFEEDRRFSWGRSPLAKLQLLSEKQQGSQSILRLAYAGNEQTVVLPFWGKAAIENAMQVLSFCLLWGLSWADIQAGFRELRKLPMRLSWKKGSRDCLILDDSYSNDLLGLRHALEFMAQHQEHRFLRPSIILSDIMESGQEEEQLYAEVAQLLEQYQIERILGIGAAMQRQQAQFDFIPERNFYPNTEQALAALVSDELLFQSEYILVKGARSFRLERLSQRLLEQRHRSVLELSKSAILHNLRTYKQQLKPSTRLMVMVKAFAYGSSYEMAHLLANQGVDYFGVAYADEGVRLRKEGIQQPIMVMNSENLAFEDLLQFRLAPSIFSLAQLKAFVQFLERYHYPAHPIHIELDTGMHRLGFEGQELPALLAFLKEKKQYIQVAGIFSHLAAADEAEQQAFTHLQAQRFAHWAEQIEAVLEENPLRHLLNSAGISAYANYQYDMVRLGIGLHGVDPAERLNLQAVARLRSQVSQVKQLEAGEAVGYGRAATAPQAREIATLAIGYGDGLPRGLGNGKGQVYIGGRLCPLVGNVCMDMCFADVSGLRVRAGDKAIFFGPELPIEGQAKALGSIPYELLTRIGPRVPRLYYED</sequence>
<dbReference type="EC" id="5.1.1.1" evidence="5"/>
<feature type="binding site" evidence="5 7">
    <location>
        <position position="756"/>
    </location>
    <ligand>
        <name>substrate</name>
    </ligand>
</feature>
<dbReference type="SUPFAM" id="SSF53623">
    <property type="entry name" value="MurD-like peptide ligases, catalytic domain"/>
    <property type="match status" value="1"/>
</dbReference>
<name>H6LAS3_SAPGL</name>
<dbReference type="Gene3D" id="3.90.190.20">
    <property type="entry name" value="Mur ligase, C-terminal domain"/>
    <property type="match status" value="1"/>
</dbReference>
<dbReference type="KEGG" id="sgn:SGRA_2938"/>
<dbReference type="UniPathway" id="UPA00042">
    <property type="reaction ID" value="UER00497"/>
</dbReference>
<dbReference type="Gene3D" id="3.20.20.10">
    <property type="entry name" value="Alanine racemase"/>
    <property type="match status" value="1"/>
</dbReference>
<comment type="function">
    <text evidence="5">Catalyzes the interconversion of L-alanine and D-alanine. May also act on other amino acids.</text>
</comment>
<keyword evidence="4 5" id="KW-0413">Isomerase</keyword>
<dbReference type="InterPro" id="IPR029066">
    <property type="entry name" value="PLP-binding_barrel"/>
</dbReference>
<organism evidence="9 10">
    <name type="scientific">Saprospira grandis (strain Lewin)</name>
    <dbReference type="NCBI Taxonomy" id="984262"/>
    <lineage>
        <taxon>Bacteria</taxon>
        <taxon>Pseudomonadati</taxon>
        <taxon>Bacteroidota</taxon>
        <taxon>Saprospiria</taxon>
        <taxon>Saprospirales</taxon>
        <taxon>Saprospiraceae</taxon>
        <taxon>Saprospira</taxon>
    </lineage>
</organism>
<dbReference type="Gene3D" id="2.40.37.10">
    <property type="entry name" value="Lyase, Ornithine Decarboxylase, Chain A, domain 1"/>
    <property type="match status" value="1"/>
</dbReference>
<dbReference type="Gene3D" id="3.40.1190.10">
    <property type="entry name" value="Mur-like, catalytic domain"/>
    <property type="match status" value="1"/>
</dbReference>
<keyword evidence="3 5" id="KW-0663">Pyridoxal phosphate</keyword>
<comment type="similarity">
    <text evidence="5">Belongs to the alanine racemase family.</text>
</comment>
<evidence type="ECO:0000256" key="3">
    <source>
        <dbReference type="ARBA" id="ARBA00022898"/>
    </source>
</evidence>
<evidence type="ECO:0000259" key="8">
    <source>
        <dbReference type="SMART" id="SM01005"/>
    </source>
</evidence>
<dbReference type="InterPro" id="IPR001608">
    <property type="entry name" value="Ala_racemase_N"/>
</dbReference>
<dbReference type="InterPro" id="IPR011079">
    <property type="entry name" value="Ala_racemase_C"/>
</dbReference>
<feature type="binding site" evidence="5 7">
    <location>
        <position position="580"/>
    </location>
    <ligand>
        <name>substrate</name>
    </ligand>
</feature>
<evidence type="ECO:0000256" key="5">
    <source>
        <dbReference type="HAMAP-Rule" id="MF_01201"/>
    </source>
</evidence>
<comment type="cofactor">
    <cofactor evidence="2 5 6">
        <name>pyridoxal 5'-phosphate</name>
        <dbReference type="ChEBI" id="CHEBI:597326"/>
    </cofactor>
</comment>
<dbReference type="AlphaFoldDB" id="H6LAS3"/>
<dbReference type="HOGENOM" id="CLU_372082_0_0_10"/>
<dbReference type="HAMAP" id="MF_01201">
    <property type="entry name" value="Ala_racemase"/>
    <property type="match status" value="1"/>
</dbReference>
<dbReference type="FunFam" id="3.20.20.10:FF:000002">
    <property type="entry name" value="Alanine racemase"/>
    <property type="match status" value="1"/>
</dbReference>
<evidence type="ECO:0000256" key="6">
    <source>
        <dbReference type="PIRSR" id="PIRSR600821-50"/>
    </source>
</evidence>
<dbReference type="Proteomes" id="UP000007519">
    <property type="component" value="Chromosome"/>
</dbReference>
<dbReference type="PRINTS" id="PR00992">
    <property type="entry name" value="ALARACEMASE"/>
</dbReference>
<dbReference type="GO" id="GO:0030170">
    <property type="term" value="F:pyridoxal phosphate binding"/>
    <property type="evidence" value="ECO:0007669"/>
    <property type="project" value="UniProtKB-UniRule"/>
</dbReference>
<dbReference type="GO" id="GO:0005829">
    <property type="term" value="C:cytosol"/>
    <property type="evidence" value="ECO:0007669"/>
    <property type="project" value="TreeGrafter"/>
</dbReference>
<evidence type="ECO:0000256" key="7">
    <source>
        <dbReference type="PIRSR" id="PIRSR600821-52"/>
    </source>
</evidence>
<dbReference type="GO" id="GO:0016881">
    <property type="term" value="F:acid-amino acid ligase activity"/>
    <property type="evidence" value="ECO:0007669"/>
    <property type="project" value="InterPro"/>
</dbReference>
<protein>
    <recommendedName>
        <fullName evidence="5">Alanine racemase</fullName>
        <ecNumber evidence="5">5.1.1.1</ecNumber>
    </recommendedName>
</protein>
<dbReference type="InterPro" id="IPR009006">
    <property type="entry name" value="Ala_racemase/Decarboxylase_C"/>
</dbReference>
<dbReference type="Pfam" id="PF01168">
    <property type="entry name" value="Ala_racemase_N"/>
    <property type="match status" value="1"/>
</dbReference>
<dbReference type="Gene3D" id="3.40.1390.10">
    <property type="entry name" value="MurE/MurF, N-terminal domain"/>
    <property type="match status" value="1"/>
</dbReference>
<dbReference type="GO" id="GO:0005524">
    <property type="term" value="F:ATP binding"/>
    <property type="evidence" value="ECO:0007669"/>
    <property type="project" value="InterPro"/>
</dbReference>
<keyword evidence="10" id="KW-1185">Reference proteome</keyword>
<evidence type="ECO:0000256" key="2">
    <source>
        <dbReference type="ARBA" id="ARBA00001933"/>
    </source>
</evidence>
<dbReference type="Pfam" id="PF08245">
    <property type="entry name" value="Mur_ligase_M"/>
    <property type="match status" value="1"/>
</dbReference>
<feature type="active site" description="Proton acceptor; specific for L-alanine" evidence="5">
    <location>
        <position position="707"/>
    </location>
</feature>
<feature type="domain" description="Alanine racemase C-terminal" evidence="8">
    <location>
        <begin position="686"/>
        <end position="810"/>
    </location>
</feature>
<dbReference type="InterPro" id="IPR036565">
    <property type="entry name" value="Mur-like_cat_sf"/>
</dbReference>
<dbReference type="PANTHER" id="PTHR30511:SF0">
    <property type="entry name" value="ALANINE RACEMASE, CATABOLIC-RELATED"/>
    <property type="match status" value="1"/>
</dbReference>
<dbReference type="RefSeq" id="WP_015693268.1">
    <property type="nucleotide sequence ID" value="NC_016940.1"/>
</dbReference>
<dbReference type="GO" id="GO:0008784">
    <property type="term" value="F:alanine racemase activity"/>
    <property type="evidence" value="ECO:0007669"/>
    <property type="project" value="UniProtKB-UniRule"/>
</dbReference>
<comment type="pathway">
    <text evidence="5">Amino-acid biosynthesis; D-alanine biosynthesis; D-alanine from L-alanine: step 1/1.</text>
</comment>
<dbReference type="Pfam" id="PF00842">
    <property type="entry name" value="Ala_racemase_C"/>
    <property type="match status" value="1"/>
</dbReference>
<gene>
    <name evidence="9" type="primary">alr</name>
    <name evidence="9" type="ordered locus">SGRA_2938</name>
</gene>
<reference evidence="9 10" key="1">
    <citation type="journal article" date="2012" name="Stand. Genomic Sci.">
        <title>Complete genome sequencing and analysis of Saprospira grandis str. Lewin, a predatory marine bacterium.</title>
        <authorList>
            <person name="Saw J.H."/>
            <person name="Yuryev A."/>
            <person name="Kanbe M."/>
            <person name="Hou S."/>
            <person name="Young A.G."/>
            <person name="Aizawa S."/>
            <person name="Alam M."/>
        </authorList>
    </citation>
    <scope>NUCLEOTIDE SEQUENCE [LARGE SCALE GENOMIC DNA]</scope>
    <source>
        <strain evidence="9 10">Lewin</strain>
    </source>
</reference>
<dbReference type="InterPro" id="IPR035911">
    <property type="entry name" value="MurE/MurF_N"/>
</dbReference>
<accession>H6LAS3</accession>
<proteinExistence type="inferred from homology"/>
<dbReference type="InterPro" id="IPR036615">
    <property type="entry name" value="Mur_ligase_C_dom_sf"/>
</dbReference>
<dbReference type="GO" id="GO:0030632">
    <property type="term" value="P:D-alanine biosynthetic process"/>
    <property type="evidence" value="ECO:0007669"/>
    <property type="project" value="UniProtKB-UniRule"/>
</dbReference>
<dbReference type="InterPro" id="IPR013221">
    <property type="entry name" value="Mur_ligase_cen"/>
</dbReference>
<evidence type="ECO:0000313" key="10">
    <source>
        <dbReference type="Proteomes" id="UP000007519"/>
    </source>
</evidence>
<dbReference type="NCBIfam" id="TIGR00492">
    <property type="entry name" value="alr"/>
    <property type="match status" value="1"/>
</dbReference>
<evidence type="ECO:0000256" key="4">
    <source>
        <dbReference type="ARBA" id="ARBA00023235"/>
    </source>
</evidence>
<keyword evidence="9" id="KW-0436">Ligase</keyword>
<dbReference type="EMBL" id="CP002831">
    <property type="protein sequence ID" value="AFC25666.1"/>
    <property type="molecule type" value="Genomic_DNA"/>
</dbReference>
<evidence type="ECO:0000256" key="1">
    <source>
        <dbReference type="ARBA" id="ARBA00000316"/>
    </source>
</evidence>